<accession>A0A5S6QHR4</accession>
<evidence type="ECO:0000259" key="2">
    <source>
        <dbReference type="PROSITE" id="PS50202"/>
    </source>
</evidence>
<dbReference type="Gene3D" id="2.60.40.10">
    <property type="entry name" value="Immunoglobulins"/>
    <property type="match status" value="1"/>
</dbReference>
<dbReference type="Proteomes" id="UP000046395">
    <property type="component" value="Unassembled WGS sequence"/>
</dbReference>
<keyword evidence="3" id="KW-1185">Reference proteome</keyword>
<reference evidence="4" key="3">
    <citation type="submission" date="2019-12" db="UniProtKB">
        <authorList>
            <consortium name="WormBaseParasite"/>
        </authorList>
    </citation>
    <scope>IDENTIFICATION</scope>
</reference>
<dbReference type="Pfam" id="PF00635">
    <property type="entry name" value="Motile_Sperm"/>
    <property type="match status" value="1"/>
</dbReference>
<feature type="compositionally biased region" description="Basic and acidic residues" evidence="1">
    <location>
        <begin position="615"/>
        <end position="632"/>
    </location>
</feature>
<reference evidence="3" key="2">
    <citation type="submission" date="2014-03" db="EMBL/GenBank/DDBJ databases">
        <title>The whipworm genome and dual-species transcriptomics of an intimate host-pathogen interaction.</title>
        <authorList>
            <person name="Foth B.J."/>
            <person name="Tsai I.J."/>
            <person name="Reid A.J."/>
            <person name="Bancroft A.J."/>
            <person name="Nichol S."/>
            <person name="Tracey A."/>
            <person name="Holroyd N."/>
            <person name="Cotton J.A."/>
            <person name="Stanley E.J."/>
            <person name="Zarowiecki M."/>
            <person name="Liu J.Z."/>
            <person name="Huckvale T."/>
            <person name="Cooper P.J."/>
            <person name="Grencis R.K."/>
            <person name="Berriman M."/>
        </authorList>
    </citation>
    <scope>NUCLEOTIDE SEQUENCE [LARGE SCALE GENOMIC DNA]</scope>
    <source>
        <strain evidence="3">Edinburgh</strain>
    </source>
</reference>
<dbReference type="InterPro" id="IPR013783">
    <property type="entry name" value="Ig-like_fold"/>
</dbReference>
<feature type="compositionally biased region" description="Basic and acidic residues" evidence="1">
    <location>
        <begin position="563"/>
        <end position="575"/>
    </location>
</feature>
<name>A0A5S6QHR4_TRIMR</name>
<evidence type="ECO:0000313" key="5">
    <source>
        <dbReference type="WBParaSite" id="TMUE_2000006397.2"/>
    </source>
</evidence>
<evidence type="ECO:0000256" key="1">
    <source>
        <dbReference type="SAM" id="MobiDB-lite"/>
    </source>
</evidence>
<dbReference type="WBParaSite" id="TMUE_2000006397.1">
    <property type="protein sequence ID" value="TMUE_2000006397.1"/>
    <property type="gene ID" value="WBGene00295314"/>
</dbReference>
<dbReference type="WBParaSite" id="TMUE_2000006397.3">
    <property type="protein sequence ID" value="TMUE_2000006397.3"/>
    <property type="gene ID" value="WBGene00295314"/>
</dbReference>
<dbReference type="WBParaSite" id="TMUE_2000006397.2">
    <property type="protein sequence ID" value="TMUE_2000006397.2"/>
    <property type="gene ID" value="WBGene00295314"/>
</dbReference>
<feature type="region of interest" description="Disordered" evidence="1">
    <location>
        <begin position="495"/>
        <end position="632"/>
    </location>
</feature>
<feature type="compositionally biased region" description="Polar residues" evidence="1">
    <location>
        <begin position="503"/>
        <end position="515"/>
    </location>
</feature>
<protein>
    <submittedName>
        <fullName evidence="4 5">Major sperm protein</fullName>
    </submittedName>
</protein>
<dbReference type="InterPro" id="IPR000535">
    <property type="entry name" value="MSP_dom"/>
</dbReference>
<feature type="region of interest" description="Disordered" evidence="1">
    <location>
        <begin position="293"/>
        <end position="316"/>
    </location>
</feature>
<feature type="compositionally biased region" description="Polar residues" evidence="1">
    <location>
        <begin position="17"/>
        <end position="34"/>
    </location>
</feature>
<dbReference type="PROSITE" id="PS50202">
    <property type="entry name" value="MSP"/>
    <property type="match status" value="1"/>
</dbReference>
<sequence length="632" mass="70211">MNKEGVNLPPVRDGQRSVPSGKQQTNKQSESDASSPRGGEKNATESTASKTKQEKIDSGIAERRSTGSLQSAEVPRKSTPDGMLPVVPGNALEKMVRKSREMSHLRDQLKALVSMKISPDEFSERSDVCSRGQESDTEVLKSTTVHCITRKGLFSDGVRSTPEKTTLRRSAVNPCIYVGEEKSEPELPTYEADPNVQPSGYPCGVENIVQYNVQREAERMRRKPDPFFVPPERFIPGVYCRLACLSGDKDAEAKGEQRRKTFEHKETDSYKKRTVKVSQSKLAQMLVSEFMKKRTDSPGVAPMHSSRRRPMKGSPKAEEAIVVARTPEEANADPHILLDPTVIVFKAPFEEKKMELFRVHNDGKCSVALKMNTSNNMKLQLSVPWNFLKQGESKLFTLVFMPGRDVAGRNLPETVYVNYCRSKDNRTLGTWKTVELKVDFNEEAKGGTEQKGQPCEPKVDPRSIPAAINLYPFEIMEQLPIFEKPDKQLKEMELERRQKTESEQVNQTSAQSGDAPQSGEKIDKPTKSPENVEHPTSKELPNKAKENDSSVLQGGHASPASANERRSPQKEKCGPAKEQSSASKQEVQIAMVETPLKANGTIPCKKLGDGANLSKGDKNTEQKVENKSEGAK</sequence>
<dbReference type="AlphaFoldDB" id="A0A5S6QHR4"/>
<proteinExistence type="predicted"/>
<dbReference type="SUPFAM" id="SSF49354">
    <property type="entry name" value="PapD-like"/>
    <property type="match status" value="1"/>
</dbReference>
<evidence type="ECO:0000313" key="3">
    <source>
        <dbReference type="Proteomes" id="UP000046395"/>
    </source>
</evidence>
<evidence type="ECO:0000313" key="4">
    <source>
        <dbReference type="WBParaSite" id="TMUE_2000006397.1"/>
    </source>
</evidence>
<feature type="compositionally biased region" description="Basic and acidic residues" evidence="1">
    <location>
        <begin position="51"/>
        <end position="65"/>
    </location>
</feature>
<organism evidence="3 4">
    <name type="scientific">Trichuris muris</name>
    <name type="common">Mouse whipworm</name>
    <dbReference type="NCBI Taxonomy" id="70415"/>
    <lineage>
        <taxon>Eukaryota</taxon>
        <taxon>Metazoa</taxon>
        <taxon>Ecdysozoa</taxon>
        <taxon>Nematoda</taxon>
        <taxon>Enoplea</taxon>
        <taxon>Dorylaimia</taxon>
        <taxon>Trichinellida</taxon>
        <taxon>Trichuridae</taxon>
        <taxon>Trichuris</taxon>
    </lineage>
</organism>
<feature type="domain" description="MSP" evidence="2">
    <location>
        <begin position="335"/>
        <end position="458"/>
    </location>
</feature>
<feature type="compositionally biased region" description="Basic and acidic residues" evidence="1">
    <location>
        <begin position="520"/>
        <end position="548"/>
    </location>
</feature>
<dbReference type="InterPro" id="IPR008962">
    <property type="entry name" value="PapD-like_sf"/>
</dbReference>
<reference evidence="3" key="1">
    <citation type="submission" date="2013-11" db="EMBL/GenBank/DDBJ databases">
        <authorList>
            <person name="Aslett M."/>
        </authorList>
    </citation>
    <scope>NUCLEOTIDE SEQUENCE [LARGE SCALE GENOMIC DNA]</scope>
    <source>
        <strain evidence="3">Edinburgh</strain>
    </source>
</reference>
<feature type="region of interest" description="Disordered" evidence="1">
    <location>
        <begin position="1"/>
        <end position="87"/>
    </location>
</feature>